<dbReference type="InterPro" id="IPR029063">
    <property type="entry name" value="SAM-dependent_MTases_sf"/>
</dbReference>
<dbReference type="PANTHER" id="PTHR13369:SF0">
    <property type="entry name" value="GLUTATHIONE S-TRANSFERASE C-TERMINAL DOMAIN-CONTAINING PROTEIN"/>
    <property type="match status" value="1"/>
</dbReference>
<dbReference type="SUPFAM" id="SSF53335">
    <property type="entry name" value="S-adenosyl-L-methionine-dependent methyltransferases"/>
    <property type="match status" value="1"/>
</dbReference>
<keyword evidence="3" id="KW-1185">Reference proteome</keyword>
<dbReference type="GO" id="GO:0032259">
    <property type="term" value="P:methylation"/>
    <property type="evidence" value="ECO:0007669"/>
    <property type="project" value="UniProtKB-KW"/>
</dbReference>
<name>A0A432XDK8_9GAMM</name>
<dbReference type="Pfam" id="PF13679">
    <property type="entry name" value="Methyltransf_32"/>
    <property type="match status" value="1"/>
</dbReference>
<sequence length="409" mass="46212">MVIADTLKRYVETLAAFREYWQFVSFSAVCDSLGNTDPLLALAPSELRLALEQLSDDDVEYLDANIDALNAFFAPWFNDVMALPPITSNAQLSPSMLEEQPFWLSNNIGGRKLAQIRAFLGQIPADTGTAIEWCAGKGHLGRLLAFTRAQPVISVEWQAQLCQAGQALAENLQLAQRFVHANVITDTQRLAPELNQASQALALHACGDLHHRLITQAAAAHCQQIYIAPCCYHLTKEVPYQGLSSAATQQLHQHQLTFSAHDLKLAVQAQVTAGQRVAKLRQTEVHWRLAYQCLRESLTGDTHYKPLNSVNKKWFAGAFADFAQWAAQQHQLELPAQCDWPRYLAEGQQRMQRVARLELLRHVFRRPLECLLVLDRAAWLEEQGYNVTIVEFCDYQQTPRNFLLKAQRR</sequence>
<organism evidence="2 3">
    <name type="scientific">Pseudidiomarina donghaiensis</name>
    <dbReference type="NCBI Taxonomy" id="519452"/>
    <lineage>
        <taxon>Bacteria</taxon>
        <taxon>Pseudomonadati</taxon>
        <taxon>Pseudomonadota</taxon>
        <taxon>Gammaproteobacteria</taxon>
        <taxon>Alteromonadales</taxon>
        <taxon>Idiomarinaceae</taxon>
        <taxon>Pseudidiomarina</taxon>
    </lineage>
</organism>
<protein>
    <submittedName>
        <fullName evidence="2">Methyltransferase</fullName>
    </submittedName>
</protein>
<dbReference type="Proteomes" id="UP000286985">
    <property type="component" value="Unassembled WGS sequence"/>
</dbReference>
<evidence type="ECO:0000313" key="3">
    <source>
        <dbReference type="Proteomes" id="UP000286985"/>
    </source>
</evidence>
<keyword evidence="2" id="KW-0489">Methyltransferase</keyword>
<evidence type="ECO:0000313" key="2">
    <source>
        <dbReference type="EMBL" id="RUO46760.1"/>
    </source>
</evidence>
<accession>A0A432XDK8</accession>
<dbReference type="PANTHER" id="PTHR13369">
    <property type="match status" value="1"/>
</dbReference>
<keyword evidence="2" id="KW-0808">Transferase</keyword>
<dbReference type="EMBL" id="PIPU01000006">
    <property type="protein sequence ID" value="RUO46760.1"/>
    <property type="molecule type" value="Genomic_DNA"/>
</dbReference>
<gene>
    <name evidence="2" type="ORF">CWE24_10985</name>
</gene>
<dbReference type="AlphaFoldDB" id="A0A432XDK8"/>
<feature type="domain" description="Methyltransferase" evidence="1">
    <location>
        <begin position="127"/>
        <end position="236"/>
    </location>
</feature>
<proteinExistence type="predicted"/>
<comment type="caution">
    <text evidence="2">The sequence shown here is derived from an EMBL/GenBank/DDBJ whole genome shotgun (WGS) entry which is preliminary data.</text>
</comment>
<dbReference type="InterPro" id="IPR025714">
    <property type="entry name" value="Methyltranfer_dom"/>
</dbReference>
<dbReference type="STRING" id="519452.SAMN04488139_2338"/>
<evidence type="ECO:0000259" key="1">
    <source>
        <dbReference type="Pfam" id="PF13679"/>
    </source>
</evidence>
<reference evidence="3" key="1">
    <citation type="journal article" date="2018" name="Front. Microbiol.">
        <title>Genome-Based Analysis Reveals the Taxonomy and Diversity of the Family Idiomarinaceae.</title>
        <authorList>
            <person name="Liu Y."/>
            <person name="Lai Q."/>
            <person name="Shao Z."/>
        </authorList>
    </citation>
    <scope>NUCLEOTIDE SEQUENCE [LARGE SCALE GENOMIC DNA]</scope>
    <source>
        <strain evidence="3">908033</strain>
    </source>
</reference>
<dbReference type="OrthoDB" id="5298194at2"/>
<dbReference type="GO" id="GO:0008168">
    <property type="term" value="F:methyltransferase activity"/>
    <property type="evidence" value="ECO:0007669"/>
    <property type="project" value="UniProtKB-KW"/>
</dbReference>
<dbReference type="RefSeq" id="WP_092841685.1">
    <property type="nucleotide sequence ID" value="NZ_FPCF01000007.1"/>
</dbReference>